<dbReference type="EMBL" id="CP011126">
    <property type="protein sequence ID" value="AKQ33619.1"/>
    <property type="molecule type" value="Genomic_DNA"/>
</dbReference>
<comment type="subunit">
    <text evidence="3 10">Monomer.</text>
</comment>
<keyword evidence="8 10" id="KW-0653">Protein transport</keyword>
<proteinExistence type="inferred from homology"/>
<keyword evidence="12" id="KW-1185">Reference proteome</keyword>
<accession>A0ABM5UUP6</accession>
<dbReference type="NCBIfam" id="TIGR00547">
    <property type="entry name" value="lolA"/>
    <property type="match status" value="1"/>
</dbReference>
<organism evidence="11 12">
    <name type="scientific">Candidatus Coxiella mudrowiae</name>
    <dbReference type="NCBI Taxonomy" id="2054173"/>
    <lineage>
        <taxon>Bacteria</taxon>
        <taxon>Pseudomonadati</taxon>
        <taxon>Pseudomonadota</taxon>
        <taxon>Gammaproteobacteria</taxon>
        <taxon>Legionellales</taxon>
        <taxon>Coxiellaceae</taxon>
        <taxon>Coxiella</taxon>
    </lineage>
</organism>
<keyword evidence="6" id="KW-0732">Signal</keyword>
<evidence type="ECO:0000313" key="12">
    <source>
        <dbReference type="Proteomes" id="UP000063965"/>
    </source>
</evidence>
<dbReference type="InterPro" id="IPR004564">
    <property type="entry name" value="OM_lipoprot_carrier_LolA-like"/>
</dbReference>
<dbReference type="InterPro" id="IPR029046">
    <property type="entry name" value="LolA/LolB/LppX"/>
</dbReference>
<dbReference type="PANTHER" id="PTHR35869">
    <property type="entry name" value="OUTER-MEMBRANE LIPOPROTEIN CARRIER PROTEIN"/>
    <property type="match status" value="1"/>
</dbReference>
<keyword evidence="11" id="KW-0449">Lipoprotein</keyword>
<evidence type="ECO:0000256" key="7">
    <source>
        <dbReference type="ARBA" id="ARBA00022764"/>
    </source>
</evidence>
<sequence>MNYYKNNLFFFLLFLLIPLVGIAVDQPDATSQLSQLLSGFHTYQATFRQTTFDSEERVIQQSRGRIMIKRPGRFRWETNIPTNQIIITNGKTLWVYNKDLSQASKQPLAKRTNINPASLLSGSIKDLKQNLTITSSLNDGTVVFELVPRIKKDLDFKWIRLKFFQKQLTEMTVLNNLEERSIFQFKKIKINQLLADHLFEFKPSRDVDVIKKLILFPLLFECVLSSLTGGIYWSRAFIRW</sequence>
<gene>
    <name evidence="10 11" type="primary">lolA</name>
    <name evidence="11" type="ORF">CleRT_08320</name>
</gene>
<evidence type="ECO:0000256" key="8">
    <source>
        <dbReference type="ARBA" id="ARBA00022927"/>
    </source>
</evidence>
<dbReference type="SUPFAM" id="SSF89392">
    <property type="entry name" value="Prokaryotic lipoproteins and lipoprotein localization factors"/>
    <property type="match status" value="1"/>
</dbReference>
<reference evidence="11 12" key="1">
    <citation type="journal article" date="2015" name="Genome Biol. Evol.">
        <title>Distinctive Genome Reduction Rates Revealed by Genomic Analyses of Two Coxiella-Like Endosymbionts in Ticks.</title>
        <authorList>
            <person name="Gottlieb Y."/>
            <person name="Lalzar I."/>
            <person name="Klasson L."/>
        </authorList>
    </citation>
    <scope>NUCLEOTIDE SEQUENCE [LARGE SCALE GENOMIC DNA]</scope>
    <source>
        <strain evidence="11 12">CRt</strain>
    </source>
</reference>
<evidence type="ECO:0000256" key="6">
    <source>
        <dbReference type="ARBA" id="ARBA00022729"/>
    </source>
</evidence>
<keyword evidence="5 10" id="KW-0813">Transport</keyword>
<evidence type="ECO:0000256" key="1">
    <source>
        <dbReference type="ARBA" id="ARBA00004418"/>
    </source>
</evidence>
<evidence type="ECO:0000313" key="11">
    <source>
        <dbReference type="EMBL" id="AKQ33619.1"/>
    </source>
</evidence>
<dbReference type="Proteomes" id="UP000063965">
    <property type="component" value="Chromosome"/>
</dbReference>
<evidence type="ECO:0000256" key="2">
    <source>
        <dbReference type="ARBA" id="ARBA00007615"/>
    </source>
</evidence>
<comment type="subcellular location">
    <subcellularLocation>
        <location evidence="1 10">Periplasm</location>
    </subcellularLocation>
</comment>
<dbReference type="CDD" id="cd16325">
    <property type="entry name" value="LolA"/>
    <property type="match status" value="1"/>
</dbReference>
<keyword evidence="9 10" id="KW-0143">Chaperone</keyword>
<evidence type="ECO:0000256" key="4">
    <source>
        <dbReference type="ARBA" id="ARBA00014035"/>
    </source>
</evidence>
<evidence type="ECO:0000256" key="9">
    <source>
        <dbReference type="ARBA" id="ARBA00023186"/>
    </source>
</evidence>
<comment type="similarity">
    <text evidence="2 10">Belongs to the LolA family.</text>
</comment>
<keyword evidence="7 10" id="KW-0574">Periplasm</keyword>
<evidence type="ECO:0000256" key="3">
    <source>
        <dbReference type="ARBA" id="ARBA00011245"/>
    </source>
</evidence>
<dbReference type="InterPro" id="IPR018323">
    <property type="entry name" value="OM_lipoprot_carrier_LolA_Pbac"/>
</dbReference>
<dbReference type="PANTHER" id="PTHR35869:SF1">
    <property type="entry name" value="OUTER-MEMBRANE LIPOPROTEIN CARRIER PROTEIN"/>
    <property type="match status" value="1"/>
</dbReference>
<evidence type="ECO:0000256" key="10">
    <source>
        <dbReference type="HAMAP-Rule" id="MF_00240"/>
    </source>
</evidence>
<evidence type="ECO:0000256" key="5">
    <source>
        <dbReference type="ARBA" id="ARBA00022448"/>
    </source>
</evidence>
<name>A0ABM5UUP6_9COXI</name>
<dbReference type="HAMAP" id="MF_00240">
    <property type="entry name" value="LolA"/>
    <property type="match status" value="1"/>
</dbReference>
<protein>
    <recommendedName>
        <fullName evidence="4 10">Outer-membrane lipoprotein carrier protein</fullName>
    </recommendedName>
</protein>
<dbReference type="Pfam" id="PF03548">
    <property type="entry name" value="LolA"/>
    <property type="match status" value="1"/>
</dbReference>
<comment type="function">
    <text evidence="10">Participates in the translocation of lipoproteins from the inner membrane to the outer membrane. Only forms a complex with a lipoprotein if the residue after the N-terminal Cys is not an aspartate (The Asp acts as a targeting signal to indicate that the lipoprotein should stay in the inner membrane).</text>
</comment>
<dbReference type="Gene3D" id="2.50.20.10">
    <property type="entry name" value="Lipoprotein localisation LolA/LolB/LppX"/>
    <property type="match status" value="1"/>
</dbReference>